<evidence type="ECO:0000259" key="1">
    <source>
        <dbReference type="PROSITE" id="PS51063"/>
    </source>
</evidence>
<dbReference type="EMBL" id="CP035281">
    <property type="protein sequence ID" value="QAT43734.1"/>
    <property type="molecule type" value="Genomic_DNA"/>
</dbReference>
<protein>
    <submittedName>
        <fullName evidence="2">Helix-turn-helix domain-containing protein</fullName>
    </submittedName>
</protein>
<dbReference type="Proteomes" id="UP000287601">
    <property type="component" value="Chromosome"/>
</dbReference>
<dbReference type="OrthoDB" id="9774616at2"/>
<name>A0A410PXV7_9FIRM</name>
<dbReference type="InterPro" id="IPR014710">
    <property type="entry name" value="RmlC-like_jellyroll"/>
</dbReference>
<keyword evidence="3" id="KW-1185">Reference proteome</keyword>
<dbReference type="InterPro" id="IPR012318">
    <property type="entry name" value="HTH_CRP"/>
</dbReference>
<dbReference type="Gene3D" id="2.60.120.10">
    <property type="entry name" value="Jelly Rolls"/>
    <property type="match status" value="1"/>
</dbReference>
<evidence type="ECO:0000313" key="3">
    <source>
        <dbReference type="Proteomes" id="UP000287601"/>
    </source>
</evidence>
<proteinExistence type="predicted"/>
<dbReference type="SUPFAM" id="SSF46785">
    <property type="entry name" value="Winged helix' DNA-binding domain"/>
    <property type="match status" value="1"/>
</dbReference>
<dbReference type="InterPro" id="IPR036390">
    <property type="entry name" value="WH_DNA-bd_sf"/>
</dbReference>
<dbReference type="SMART" id="SM00419">
    <property type="entry name" value="HTH_CRP"/>
    <property type="match status" value="1"/>
</dbReference>
<gene>
    <name evidence="2" type="ORF">EQM06_11155</name>
</gene>
<organism evidence="2 3">
    <name type="scientific">Aminipila luticellarii</name>
    <dbReference type="NCBI Taxonomy" id="2507160"/>
    <lineage>
        <taxon>Bacteria</taxon>
        <taxon>Bacillati</taxon>
        <taxon>Bacillota</taxon>
        <taxon>Clostridia</taxon>
        <taxon>Peptostreptococcales</taxon>
        <taxon>Anaerovoracaceae</taxon>
        <taxon>Aminipila</taxon>
    </lineage>
</organism>
<feature type="domain" description="HTH crp-type" evidence="1">
    <location>
        <begin position="1"/>
        <end position="63"/>
    </location>
</feature>
<dbReference type="Pfam" id="PF13545">
    <property type="entry name" value="HTH_Crp_2"/>
    <property type="match status" value="1"/>
</dbReference>
<dbReference type="PROSITE" id="PS51063">
    <property type="entry name" value="HTH_CRP_2"/>
    <property type="match status" value="1"/>
</dbReference>
<dbReference type="GO" id="GO:0006355">
    <property type="term" value="P:regulation of DNA-templated transcription"/>
    <property type="evidence" value="ECO:0007669"/>
    <property type="project" value="InterPro"/>
</dbReference>
<evidence type="ECO:0000313" key="2">
    <source>
        <dbReference type="EMBL" id="QAT43734.1"/>
    </source>
</evidence>
<reference evidence="2 3" key="1">
    <citation type="submission" date="2019-01" db="EMBL/GenBank/DDBJ databases">
        <title>Draft genomes of a novel of Aminipila strains.</title>
        <authorList>
            <person name="Ma S."/>
        </authorList>
    </citation>
    <scope>NUCLEOTIDE SEQUENCE [LARGE SCALE GENOMIC DNA]</scope>
    <source>
        <strain evidence="3">JN-39</strain>
    </source>
</reference>
<dbReference type="KEGG" id="amij:EQM06_11155"/>
<accession>A0A410PXV7</accession>
<sequence length="69" mass="8194">MLHYLLALSTQQKSESVLLPITKKQLADYFGVQRPSLFRELKRMKDEGLIEIANKKIYIKFISEPWYFS</sequence>
<dbReference type="GO" id="GO:0003677">
    <property type="term" value="F:DNA binding"/>
    <property type="evidence" value="ECO:0007669"/>
    <property type="project" value="InterPro"/>
</dbReference>
<dbReference type="AlphaFoldDB" id="A0A410PXV7"/>